<evidence type="ECO:0000256" key="2">
    <source>
        <dbReference type="ARBA" id="ARBA00022475"/>
    </source>
</evidence>
<dbReference type="InterPro" id="IPR003838">
    <property type="entry name" value="ABC3_permease_C"/>
</dbReference>
<keyword evidence="4 7" id="KW-1133">Transmembrane helix</keyword>
<sequence>MRRAPGFTATAVLTLALAIGGNTAVFTIIRAVLLNPLQYSDSDQLVQMGNGTPSRFFEMRAASQSFTDLGAYTRQEAVTLATGSEPEVLKGIRVSESFLRILKVEPLLGRGFRLEEDAAGGVPVAMISSELWQRRFGGDPQIVGKTVTLSATPCVIAGVLPPRFQFPMPGLDVWMTAPSEWPLMPLKSRTLSPFLTLFGRLKPGVTLDSANEELKGLRHQYAMAHPAMLDAKSRSPRELTPIKEELVGSVRTMLWMLFGAVGFVLLIACANVASLLLARATARTREFAVRAALGAGRGRLMGQLLVESVVLSVLGGLLGLGLAVVLLRLIPAMTSFELPRTAEIRIDWIVLAFAAGLSLLTGILFGLAPSLGASRPDLIHVLRASGPAVQAGHGRSWFGVNLRGLLPVGQVALSVVLLIGAALLLESVMNLRGVNVGFNASNLLTMRVSLPASRYDTSLKQSQFFQELITQVGALPGVRGATAGMSIPMTGFAGSPVQDASQAPLKLNERPIAKLMPVTPGYFQTFQIPLLRGRAFTQRDTEEAQRVTVIDESLARRFWPGYPERQDPIGQRLLIGGVNPKPAEVIGIVANVHQSLENDMWPETMYVAFAQNAQPFAMVAVRTAGDPMTFANAVRERVRAVDRDQPVAEVRSMDDLVEEQVGQRRLLVLLLGAFAVVALLLAVIGIYGMVAYSAAQRTQEVGIRRALGAQQADILRLVVGHGFALAVTGIALGLAGAYGLTRVMKTVLFGVSPTDPLTFGGIAAVFLVVALGASYVPARRAARVDPMTALRV</sequence>
<dbReference type="InterPro" id="IPR050250">
    <property type="entry name" value="Macrolide_Exporter_MacB"/>
</dbReference>
<comment type="similarity">
    <text evidence="6">Belongs to the ABC-4 integral membrane protein family.</text>
</comment>
<evidence type="ECO:0000256" key="5">
    <source>
        <dbReference type="ARBA" id="ARBA00023136"/>
    </source>
</evidence>
<evidence type="ECO:0000256" key="7">
    <source>
        <dbReference type="SAM" id="Phobius"/>
    </source>
</evidence>
<dbReference type="Pfam" id="PF12704">
    <property type="entry name" value="MacB_PCD"/>
    <property type="match status" value="2"/>
</dbReference>
<dbReference type="AlphaFoldDB" id="A0A7S7NYP4"/>
<evidence type="ECO:0000256" key="1">
    <source>
        <dbReference type="ARBA" id="ARBA00004651"/>
    </source>
</evidence>
<organism evidence="10 11">
    <name type="scientific">Paludibaculum fermentans</name>
    <dbReference type="NCBI Taxonomy" id="1473598"/>
    <lineage>
        <taxon>Bacteria</taxon>
        <taxon>Pseudomonadati</taxon>
        <taxon>Acidobacteriota</taxon>
        <taxon>Terriglobia</taxon>
        <taxon>Bryobacterales</taxon>
        <taxon>Bryobacteraceae</taxon>
        <taxon>Paludibaculum</taxon>
    </lineage>
</organism>
<reference evidence="10 11" key="1">
    <citation type="submission" date="2020-10" db="EMBL/GenBank/DDBJ databases">
        <title>Complete genome sequence of Paludibaculum fermentans P105T, a facultatively anaerobic acidobacterium capable of dissimilatory Fe(III) reduction.</title>
        <authorList>
            <person name="Dedysh S.N."/>
            <person name="Beletsky A.V."/>
            <person name="Kulichevskaya I.S."/>
            <person name="Mardanov A.V."/>
            <person name="Ravin N.V."/>
        </authorList>
    </citation>
    <scope>NUCLEOTIDE SEQUENCE [LARGE SCALE GENOMIC DNA]</scope>
    <source>
        <strain evidence="10 11">P105</strain>
    </source>
</reference>
<gene>
    <name evidence="10" type="ORF">IRI77_31025</name>
</gene>
<feature type="transmembrane region" description="Helical" evidence="7">
    <location>
        <begin position="253"/>
        <end position="278"/>
    </location>
</feature>
<dbReference type="GO" id="GO:0022857">
    <property type="term" value="F:transmembrane transporter activity"/>
    <property type="evidence" value="ECO:0007669"/>
    <property type="project" value="TreeGrafter"/>
</dbReference>
<dbReference type="NCBIfam" id="TIGR03434">
    <property type="entry name" value="ADOP"/>
    <property type="match status" value="1"/>
</dbReference>
<name>A0A7S7NYP4_PALFE</name>
<dbReference type="PANTHER" id="PTHR30572">
    <property type="entry name" value="MEMBRANE COMPONENT OF TRANSPORTER-RELATED"/>
    <property type="match status" value="1"/>
</dbReference>
<feature type="transmembrane region" description="Helical" evidence="7">
    <location>
        <begin position="757"/>
        <end position="778"/>
    </location>
</feature>
<dbReference type="InterPro" id="IPR025857">
    <property type="entry name" value="MacB_PCD"/>
</dbReference>
<feature type="domain" description="ABC3 transporter permease C-terminal" evidence="8">
    <location>
        <begin position="260"/>
        <end position="375"/>
    </location>
</feature>
<dbReference type="GO" id="GO:0005886">
    <property type="term" value="C:plasma membrane"/>
    <property type="evidence" value="ECO:0007669"/>
    <property type="project" value="UniProtKB-SubCell"/>
</dbReference>
<dbReference type="PANTHER" id="PTHR30572:SF4">
    <property type="entry name" value="ABC TRANSPORTER PERMEASE YTRF"/>
    <property type="match status" value="1"/>
</dbReference>
<evidence type="ECO:0000256" key="6">
    <source>
        <dbReference type="ARBA" id="ARBA00038076"/>
    </source>
</evidence>
<protein>
    <submittedName>
        <fullName evidence="10">ABC transporter permease</fullName>
    </submittedName>
</protein>
<keyword evidence="5 7" id="KW-0472">Membrane</keyword>
<evidence type="ECO:0000256" key="3">
    <source>
        <dbReference type="ARBA" id="ARBA00022692"/>
    </source>
</evidence>
<keyword evidence="11" id="KW-1185">Reference proteome</keyword>
<feature type="domain" description="ABC3 transporter permease C-terminal" evidence="8">
    <location>
        <begin position="673"/>
        <end position="786"/>
    </location>
</feature>
<accession>A0A7S7NYP4</accession>
<evidence type="ECO:0000256" key="4">
    <source>
        <dbReference type="ARBA" id="ARBA00022989"/>
    </source>
</evidence>
<feature type="transmembrane region" description="Helical" evidence="7">
    <location>
        <begin position="304"/>
        <end position="328"/>
    </location>
</feature>
<evidence type="ECO:0000313" key="10">
    <source>
        <dbReference type="EMBL" id="QOY92205.1"/>
    </source>
</evidence>
<feature type="transmembrane region" description="Helical" evidence="7">
    <location>
        <begin position="666"/>
        <end position="693"/>
    </location>
</feature>
<keyword evidence="3 7" id="KW-0812">Transmembrane</keyword>
<evidence type="ECO:0000259" key="8">
    <source>
        <dbReference type="Pfam" id="PF02687"/>
    </source>
</evidence>
<dbReference type="Pfam" id="PF02687">
    <property type="entry name" value="FtsX"/>
    <property type="match status" value="2"/>
</dbReference>
<proteinExistence type="inferred from homology"/>
<dbReference type="EMBL" id="CP063849">
    <property type="protein sequence ID" value="QOY92205.1"/>
    <property type="molecule type" value="Genomic_DNA"/>
</dbReference>
<feature type="domain" description="MacB-like periplasmic core" evidence="9">
    <location>
        <begin position="411"/>
        <end position="634"/>
    </location>
</feature>
<feature type="transmembrane region" description="Helical" evidence="7">
    <location>
        <begin position="405"/>
        <end position="425"/>
    </location>
</feature>
<dbReference type="KEGG" id="pfer:IRI77_31025"/>
<keyword evidence="2" id="KW-1003">Cell membrane</keyword>
<evidence type="ECO:0000259" key="9">
    <source>
        <dbReference type="Pfam" id="PF12704"/>
    </source>
</evidence>
<feature type="domain" description="MacB-like periplasmic core" evidence="9">
    <location>
        <begin position="8"/>
        <end position="216"/>
    </location>
</feature>
<comment type="subcellular location">
    <subcellularLocation>
        <location evidence="1">Cell membrane</location>
        <topology evidence="1">Multi-pass membrane protein</topology>
    </subcellularLocation>
</comment>
<evidence type="ECO:0000313" key="11">
    <source>
        <dbReference type="Proteomes" id="UP000593892"/>
    </source>
</evidence>
<feature type="transmembrane region" description="Helical" evidence="7">
    <location>
        <begin position="348"/>
        <end position="368"/>
    </location>
</feature>
<feature type="transmembrane region" description="Helical" evidence="7">
    <location>
        <begin position="714"/>
        <end position="737"/>
    </location>
</feature>
<dbReference type="InterPro" id="IPR017800">
    <property type="entry name" value="ADOP"/>
</dbReference>
<dbReference type="Proteomes" id="UP000593892">
    <property type="component" value="Chromosome"/>
</dbReference>